<evidence type="ECO:0000313" key="7">
    <source>
        <dbReference type="EMBL" id="CAK8986561.1"/>
    </source>
</evidence>
<feature type="compositionally biased region" description="Basic and acidic residues" evidence="5">
    <location>
        <begin position="622"/>
        <end position="649"/>
    </location>
</feature>
<dbReference type="Gene3D" id="1.10.630.10">
    <property type="entry name" value="Cytochrome P450"/>
    <property type="match status" value="1"/>
</dbReference>
<reference evidence="7 8" key="1">
    <citation type="submission" date="2024-02" db="EMBL/GenBank/DDBJ databases">
        <authorList>
            <person name="Chen Y."/>
            <person name="Shah S."/>
            <person name="Dougan E. K."/>
            <person name="Thang M."/>
            <person name="Chan C."/>
        </authorList>
    </citation>
    <scope>NUCLEOTIDE SEQUENCE [LARGE SCALE GENOMIC DNA]</scope>
</reference>
<dbReference type="Gene3D" id="3.40.630.30">
    <property type="match status" value="1"/>
</dbReference>
<keyword evidence="3" id="KW-0560">Oxidoreductase</keyword>
<keyword evidence="8" id="KW-1185">Reference proteome</keyword>
<protein>
    <submittedName>
        <fullName evidence="7">Cytochrome P450 704C1 (Cytochrome P450 CYPD)</fullName>
    </submittedName>
</protein>
<dbReference type="Proteomes" id="UP001642464">
    <property type="component" value="Unassembled WGS sequence"/>
</dbReference>
<evidence type="ECO:0000259" key="6">
    <source>
        <dbReference type="PROSITE" id="PS51186"/>
    </source>
</evidence>
<keyword evidence="4" id="KW-0408">Iron</keyword>
<evidence type="ECO:0000256" key="1">
    <source>
        <dbReference type="ARBA" id="ARBA00010617"/>
    </source>
</evidence>
<evidence type="ECO:0000256" key="2">
    <source>
        <dbReference type="ARBA" id="ARBA00022723"/>
    </source>
</evidence>
<evidence type="ECO:0000256" key="4">
    <source>
        <dbReference type="ARBA" id="ARBA00023004"/>
    </source>
</evidence>
<keyword evidence="2" id="KW-0479">Metal-binding</keyword>
<evidence type="ECO:0000313" key="8">
    <source>
        <dbReference type="Proteomes" id="UP001642464"/>
    </source>
</evidence>
<feature type="domain" description="N-acetyltransferase" evidence="6">
    <location>
        <begin position="247"/>
        <end position="410"/>
    </location>
</feature>
<gene>
    <name evidence="7" type="ORF">SCF082_LOCUS603</name>
</gene>
<dbReference type="Pfam" id="PF00067">
    <property type="entry name" value="p450"/>
    <property type="match status" value="1"/>
</dbReference>
<dbReference type="InterPro" id="IPR002401">
    <property type="entry name" value="Cyt_P450_E_grp-I"/>
</dbReference>
<proteinExistence type="inferred from homology"/>
<dbReference type="SUPFAM" id="SSF48264">
    <property type="entry name" value="Cytochrome P450"/>
    <property type="match status" value="1"/>
</dbReference>
<feature type="compositionally biased region" description="Basic and acidic residues" evidence="5">
    <location>
        <begin position="553"/>
        <end position="566"/>
    </location>
</feature>
<feature type="compositionally biased region" description="Low complexity" evidence="5">
    <location>
        <begin position="521"/>
        <end position="536"/>
    </location>
</feature>
<name>A0ABP0H8P1_9DINO</name>
<dbReference type="PANTHER" id="PTHR24296">
    <property type="entry name" value="CYTOCHROME P450"/>
    <property type="match status" value="1"/>
</dbReference>
<dbReference type="InterPro" id="IPR016181">
    <property type="entry name" value="Acyl_CoA_acyltransferase"/>
</dbReference>
<dbReference type="InterPro" id="IPR001128">
    <property type="entry name" value="Cyt_P450"/>
</dbReference>
<comment type="similarity">
    <text evidence="1">Belongs to the cytochrome P450 family.</text>
</comment>
<dbReference type="CDD" id="cd04301">
    <property type="entry name" value="NAT_SF"/>
    <property type="match status" value="1"/>
</dbReference>
<dbReference type="InterPro" id="IPR000182">
    <property type="entry name" value="GNAT_dom"/>
</dbReference>
<dbReference type="EMBL" id="CAXAMM010000225">
    <property type="protein sequence ID" value="CAK8986561.1"/>
    <property type="molecule type" value="Genomic_DNA"/>
</dbReference>
<dbReference type="PRINTS" id="PR00385">
    <property type="entry name" value="P450"/>
</dbReference>
<feature type="region of interest" description="Disordered" evidence="5">
    <location>
        <begin position="1"/>
        <end position="33"/>
    </location>
</feature>
<evidence type="ECO:0000256" key="3">
    <source>
        <dbReference type="ARBA" id="ARBA00023002"/>
    </source>
</evidence>
<comment type="caution">
    <text evidence="7">The sequence shown here is derived from an EMBL/GenBank/DDBJ whole genome shotgun (WGS) entry which is preliminary data.</text>
</comment>
<feature type="region of interest" description="Disordered" evidence="5">
    <location>
        <begin position="520"/>
        <end position="585"/>
    </location>
</feature>
<dbReference type="PROSITE" id="PS51186">
    <property type="entry name" value="GNAT"/>
    <property type="match status" value="1"/>
</dbReference>
<evidence type="ECO:0000256" key="5">
    <source>
        <dbReference type="SAM" id="MobiDB-lite"/>
    </source>
</evidence>
<organism evidence="7 8">
    <name type="scientific">Durusdinium trenchii</name>
    <dbReference type="NCBI Taxonomy" id="1381693"/>
    <lineage>
        <taxon>Eukaryota</taxon>
        <taxon>Sar</taxon>
        <taxon>Alveolata</taxon>
        <taxon>Dinophyceae</taxon>
        <taxon>Suessiales</taxon>
        <taxon>Symbiodiniaceae</taxon>
        <taxon>Durusdinium</taxon>
    </lineage>
</organism>
<dbReference type="InterPro" id="IPR036396">
    <property type="entry name" value="Cyt_P450_sf"/>
</dbReference>
<sequence>MGPVKVTHGLMQGAVMPPKQPHGERTSASRPSSAGCMVTLPGQTLPIHGVKTYVSTSKAVQSLCMSYLKHLEAERTGGYAQVRRPSLLAYAEYKDRVRRSSCSNVADVMVPKAVNSIRSQVTDARRTAEEGADAKLADAVSRGSCCGNAQETRGTGIGHWDKSFDEILRHPHWDPLQTGGLASPSSTSSEACEACEADGDDQDCEAGGNQLDDCSVGSLGALSEGRCTNAPLVSLSWDHSAPNPMAISVRVAEPSDAPAIDRVLGACYPVLFRGAYDEEALEAFLPHLIYSQPELLESGKFFVAESDACILACGGWSLHRPGSREVIAGLGHLRHFAVHPDCIGKGIGRSIFEACEKQSKEFGVAEFECCSSLVAEGFYARLGLQTIETKEESVASSFHESAAPLEAALAEVAADGILEVLEVVNEAAPPAERDSLADVLNVTAFMDAALALDAEEFQLDSPTSPLSLDANSRVSGRVVVVGEGKAGKTSEAMDEKVAERESLLVQEVVKDEVTTEIHADPGQTAEEAQGEEPAAPLKGASGEVQDDVLGDQVAEKPPETDKDNEVCHFPSASQHEPVPPDHRIKSGKLGAKWKAPREVPDSPGTQNLTHLVHIRDLRDPEFRSQRRVDPPLFEKRDVPSYAPKPERKLAGNLETSQDPPHLDGGRPLGAPEVPKVSQEVLWWRTQALEAWENWNGLVAPHLRDPERSHRGSVSSGQMEEGSKQSLVIKSIIAYEVFGALQVFYRLWSGWRKSTRMRAILDEVPMPKGLRSHSPGGWVAEMIANLYRLHDWRHDICVGQPISKLVGFPWAPAPYFLLANDPAIVRHILKDEFNKYTKPDSTLDGIFYYFEEFLGSGIFVVKHGIASPDAGQEWTKMRKNFNTMMQEVFIEKAQVLRRFLQKAESSGTSVDLQSCFFNFTFDSIMAIFFGEESHTAEGVPNKYGRAFDLANVATRNHGILSTAPFLIFSVFLPWPFGGTNGGLARACWDLLSPEYRQLKRQTRVLDFEADRLVKKCLEDPRFAERKDLLACFLQANFSPDFVKNMVLHLIIAGRDTTACLLSWMFYELAKNQDVQERLHEEIMQNLPEAPHAEGRDYWKRLSAAEMPYLNGVLYEALRLWPPVPFDFKMAFADDVLPGNYKVPAYTNVAFIPFNMGRDATLYAEPLQFRPERWIPVKAPPQHEFPVFQGGPRVCLGMDMAIFEAKTVAVELLRHCRFEMAPGQEITYGDKITLDIKSNGKEEFWVHVKPWQEPNPTLLGRAQAELGRSKV</sequence>
<feature type="region of interest" description="Disordered" evidence="5">
    <location>
        <begin position="622"/>
        <end position="670"/>
    </location>
</feature>
<dbReference type="PRINTS" id="PR00463">
    <property type="entry name" value="EP450I"/>
</dbReference>
<accession>A0ABP0H8P1</accession>
<dbReference type="Pfam" id="PF13673">
    <property type="entry name" value="Acetyltransf_10"/>
    <property type="match status" value="1"/>
</dbReference>
<dbReference type="SUPFAM" id="SSF55729">
    <property type="entry name" value="Acyl-CoA N-acyltransferases (Nat)"/>
    <property type="match status" value="1"/>
</dbReference>